<gene>
    <name evidence="2" type="ORF">SAMN04488006_1752</name>
</gene>
<accession>A0A1I6QGB5</accession>
<evidence type="ECO:0000313" key="2">
    <source>
        <dbReference type="EMBL" id="SFS51507.1"/>
    </source>
</evidence>
<name>A0A1I6QGB5_9FLAO</name>
<feature type="domain" description="AMP-activated protein kinase glycogen-binding" evidence="1">
    <location>
        <begin position="26"/>
        <end position="82"/>
    </location>
</feature>
<keyword evidence="2" id="KW-0418">Kinase</keyword>
<dbReference type="InterPro" id="IPR013783">
    <property type="entry name" value="Ig-like_fold"/>
</dbReference>
<dbReference type="AlphaFoldDB" id="A0A1I6QGB5"/>
<dbReference type="EMBL" id="FOZP01000004">
    <property type="protein sequence ID" value="SFS51507.1"/>
    <property type="molecule type" value="Genomic_DNA"/>
</dbReference>
<reference evidence="3" key="1">
    <citation type="submission" date="2016-10" db="EMBL/GenBank/DDBJ databases">
        <authorList>
            <person name="Varghese N."/>
            <person name="Submissions S."/>
        </authorList>
    </citation>
    <scope>NUCLEOTIDE SEQUENCE [LARGE SCALE GENOMIC DNA]</scope>
    <source>
        <strain evidence="3">DSM 24450</strain>
    </source>
</reference>
<dbReference type="STRING" id="593133.SAMN04488006_1752"/>
<dbReference type="Proteomes" id="UP000199312">
    <property type="component" value="Unassembled WGS sequence"/>
</dbReference>
<evidence type="ECO:0000259" key="1">
    <source>
        <dbReference type="Pfam" id="PF16561"/>
    </source>
</evidence>
<dbReference type="CDD" id="cd07184">
    <property type="entry name" value="E_set_Isoamylase_like_N"/>
    <property type="match status" value="1"/>
</dbReference>
<dbReference type="GO" id="GO:0016301">
    <property type="term" value="F:kinase activity"/>
    <property type="evidence" value="ECO:0007669"/>
    <property type="project" value="UniProtKB-KW"/>
</dbReference>
<dbReference type="OrthoDB" id="5451596at2"/>
<evidence type="ECO:0000313" key="3">
    <source>
        <dbReference type="Proteomes" id="UP000199312"/>
    </source>
</evidence>
<keyword evidence="3" id="KW-1185">Reference proteome</keyword>
<protein>
    <submittedName>
        <fullName evidence="2">Glycogen recognition site of AMP-activated protein kinase</fullName>
    </submittedName>
</protein>
<dbReference type="InterPro" id="IPR032640">
    <property type="entry name" value="AMPK1_CBM"/>
</dbReference>
<keyword evidence="2" id="KW-0808">Transferase</keyword>
<dbReference type="SUPFAM" id="SSF81296">
    <property type="entry name" value="E set domains"/>
    <property type="match status" value="1"/>
</dbReference>
<dbReference type="RefSeq" id="WP_090224981.1">
    <property type="nucleotide sequence ID" value="NZ_FOZP01000004.1"/>
</dbReference>
<dbReference type="Gene3D" id="2.60.40.10">
    <property type="entry name" value="Immunoglobulins"/>
    <property type="match status" value="1"/>
</dbReference>
<dbReference type="Pfam" id="PF16561">
    <property type="entry name" value="AMPK1_CBM"/>
    <property type="match status" value="1"/>
</dbReference>
<organism evidence="2 3">
    <name type="scientific">Lutibacter maritimus</name>
    <dbReference type="NCBI Taxonomy" id="593133"/>
    <lineage>
        <taxon>Bacteria</taxon>
        <taxon>Pseudomonadati</taxon>
        <taxon>Bacteroidota</taxon>
        <taxon>Flavobacteriia</taxon>
        <taxon>Flavobacteriales</taxon>
        <taxon>Flavobacteriaceae</taxon>
        <taxon>Lutibacter</taxon>
    </lineage>
</organism>
<sequence>MSLKKQFLKSKPVCKVTFLISEEEAKGANKVELLGDFNDWKSEDAIELKKFKNGTFKVTIDLETEKEYQFKYLLDSKQWENDWEADKYVHSGVGSEENSVVIV</sequence>
<dbReference type="InterPro" id="IPR014756">
    <property type="entry name" value="Ig_E-set"/>
</dbReference>
<proteinExistence type="predicted"/>